<evidence type="ECO:0000313" key="8">
    <source>
        <dbReference type="Proteomes" id="UP001438189"/>
    </source>
</evidence>
<dbReference type="PANTHER" id="PTHR30055:SF234">
    <property type="entry name" value="HTH-TYPE TRANSCRIPTIONAL REGULATOR BETI"/>
    <property type="match status" value="1"/>
</dbReference>
<dbReference type="AlphaFoldDB" id="A0ABD5LKS0"/>
<dbReference type="Pfam" id="PF00440">
    <property type="entry name" value="TetR_N"/>
    <property type="match status" value="1"/>
</dbReference>
<feature type="DNA-binding region" description="H-T-H motif" evidence="4">
    <location>
        <begin position="48"/>
        <end position="67"/>
    </location>
</feature>
<dbReference type="PROSITE" id="PS50977">
    <property type="entry name" value="HTH_TETR_2"/>
    <property type="match status" value="1"/>
</dbReference>
<dbReference type="RefSeq" id="WP_353574438.1">
    <property type="nucleotide sequence ID" value="NZ_JBETME010000008.1"/>
</dbReference>
<proteinExistence type="predicted"/>
<evidence type="ECO:0000313" key="7">
    <source>
        <dbReference type="EMBL" id="MES4992483.1"/>
    </source>
</evidence>
<gene>
    <name evidence="7" type="ORF">ABVB70_19305</name>
</gene>
<feature type="domain" description="HTH tetR-type" evidence="6">
    <location>
        <begin position="25"/>
        <end position="85"/>
    </location>
</feature>
<dbReference type="SUPFAM" id="SSF48498">
    <property type="entry name" value="Tetracyclin repressor-like, C-terminal domain"/>
    <property type="match status" value="1"/>
</dbReference>
<accession>A0ABD5LKS0</accession>
<dbReference type="InterPro" id="IPR009057">
    <property type="entry name" value="Homeodomain-like_sf"/>
</dbReference>
<feature type="region of interest" description="Disordered" evidence="5">
    <location>
        <begin position="1"/>
        <end position="26"/>
    </location>
</feature>
<dbReference type="SUPFAM" id="SSF46689">
    <property type="entry name" value="Homeodomain-like"/>
    <property type="match status" value="1"/>
</dbReference>
<dbReference type="InterPro" id="IPR050109">
    <property type="entry name" value="HTH-type_TetR-like_transc_reg"/>
</dbReference>
<organism evidence="7 8">
    <name type="scientific">Agrobacterium radiobacter</name>
    <dbReference type="NCBI Taxonomy" id="362"/>
    <lineage>
        <taxon>Bacteria</taxon>
        <taxon>Pseudomonadati</taxon>
        <taxon>Pseudomonadota</taxon>
        <taxon>Alphaproteobacteria</taxon>
        <taxon>Hyphomicrobiales</taxon>
        <taxon>Rhizobiaceae</taxon>
        <taxon>Rhizobium/Agrobacterium group</taxon>
        <taxon>Agrobacterium</taxon>
        <taxon>Agrobacterium tumefaciens complex</taxon>
    </lineage>
</organism>
<reference evidence="7 8" key="1">
    <citation type="submission" date="2024-06" db="EMBL/GenBank/DDBJ databases">
        <title>Genome sequencing of Agrobacterium spp. from tobacco in Serbia.</title>
        <authorList>
            <person name="Ilicic R.J."/>
            <person name="Studholme D.J."/>
            <person name="Jelusic A."/>
            <person name="Barac G."/>
            <person name="Bagi F."/>
            <person name="Popovic Milovanovic T."/>
        </authorList>
    </citation>
    <scope>NUCLEOTIDE SEQUENCE [LARGE SCALE GENOMIC DNA]</scope>
    <source>
        <strain evidence="7 8">DA1</strain>
    </source>
</reference>
<evidence type="ECO:0000256" key="4">
    <source>
        <dbReference type="PROSITE-ProRule" id="PRU00335"/>
    </source>
</evidence>
<dbReference type="InterPro" id="IPR001647">
    <property type="entry name" value="HTH_TetR"/>
</dbReference>
<keyword evidence="3" id="KW-0804">Transcription</keyword>
<keyword evidence="1" id="KW-0805">Transcription regulation</keyword>
<dbReference type="Proteomes" id="UP001438189">
    <property type="component" value="Unassembled WGS sequence"/>
</dbReference>
<dbReference type="GO" id="GO:0003677">
    <property type="term" value="F:DNA binding"/>
    <property type="evidence" value="ECO:0007669"/>
    <property type="project" value="UniProtKB-UniRule"/>
</dbReference>
<dbReference type="PANTHER" id="PTHR30055">
    <property type="entry name" value="HTH-TYPE TRANSCRIPTIONAL REGULATOR RUTR"/>
    <property type="match status" value="1"/>
</dbReference>
<protein>
    <submittedName>
        <fullName evidence="7">TetR/AcrR family transcriptional regulator</fullName>
    </submittedName>
</protein>
<evidence type="ECO:0000256" key="3">
    <source>
        <dbReference type="ARBA" id="ARBA00023163"/>
    </source>
</evidence>
<dbReference type="InterPro" id="IPR036271">
    <property type="entry name" value="Tet_transcr_reg_TetR-rel_C_sf"/>
</dbReference>
<evidence type="ECO:0000256" key="5">
    <source>
        <dbReference type="SAM" id="MobiDB-lite"/>
    </source>
</evidence>
<evidence type="ECO:0000256" key="1">
    <source>
        <dbReference type="ARBA" id="ARBA00023015"/>
    </source>
</evidence>
<name>A0ABD5LKS0_AGRRD</name>
<comment type="caution">
    <text evidence="7">The sequence shown here is derived from an EMBL/GenBank/DDBJ whole genome shotgun (WGS) entry which is preliminary data.</text>
</comment>
<sequence length="227" mass="24750">MSSVQTPRGRGRPRKGIGPIGPVEPSKADQILDTALSHFAREGFDAASLRKIASDVGVHVALIGHNYGSKDDLWRAVIDRVADQLASSLEAVPAYEAENLSKGIYLPQIMSHLVDIVCDTPHLAQFILREVAQQDERFKHIFERLAKPIHDALLPGFQASQPSVDGRPFDPNYLLFAFTGSIAMTVASREMLACFSASAASDETFREELKHTLIGGFGAILRSRGTP</sequence>
<dbReference type="Gene3D" id="1.10.357.10">
    <property type="entry name" value="Tetracycline Repressor, domain 2"/>
    <property type="match status" value="1"/>
</dbReference>
<dbReference type="EMBL" id="JBETME010000008">
    <property type="protein sequence ID" value="MES4992483.1"/>
    <property type="molecule type" value="Genomic_DNA"/>
</dbReference>
<keyword evidence="2 4" id="KW-0238">DNA-binding</keyword>
<evidence type="ECO:0000259" key="6">
    <source>
        <dbReference type="PROSITE" id="PS50977"/>
    </source>
</evidence>
<evidence type="ECO:0000256" key="2">
    <source>
        <dbReference type="ARBA" id="ARBA00023125"/>
    </source>
</evidence>